<feature type="transmembrane region" description="Helical" evidence="6">
    <location>
        <begin position="586"/>
        <end position="612"/>
    </location>
</feature>
<dbReference type="Pfam" id="PF02687">
    <property type="entry name" value="FtsX"/>
    <property type="match status" value="1"/>
</dbReference>
<comment type="subcellular location">
    <subcellularLocation>
        <location evidence="1 6">Cell membrane</location>
        <topology evidence="1 6">Multi-pass membrane protein</topology>
    </subcellularLocation>
</comment>
<dbReference type="EMBL" id="JADAKE010000001">
    <property type="protein sequence ID" value="MBF8807073.1"/>
    <property type="molecule type" value="Genomic_DNA"/>
</dbReference>
<evidence type="ECO:0000256" key="6">
    <source>
        <dbReference type="PIRNR" id="PIRNR018968"/>
    </source>
</evidence>
<feature type="transmembrane region" description="Helical" evidence="6">
    <location>
        <begin position="501"/>
        <end position="529"/>
    </location>
</feature>
<evidence type="ECO:0000313" key="8">
    <source>
        <dbReference type="EMBL" id="MBF8807073.1"/>
    </source>
</evidence>
<dbReference type="InterPro" id="IPR027022">
    <property type="entry name" value="ABC_permease_BceB-typ"/>
</dbReference>
<dbReference type="Proteomes" id="UP000637757">
    <property type="component" value="Unassembled WGS sequence"/>
</dbReference>
<dbReference type="GO" id="GO:0005886">
    <property type="term" value="C:plasma membrane"/>
    <property type="evidence" value="ECO:0007669"/>
    <property type="project" value="UniProtKB-SubCell"/>
</dbReference>
<keyword evidence="3 6" id="KW-0812">Transmembrane</keyword>
<evidence type="ECO:0000256" key="5">
    <source>
        <dbReference type="ARBA" id="ARBA00023136"/>
    </source>
</evidence>
<feature type="transmembrane region" description="Helical" evidence="6">
    <location>
        <begin position="35"/>
        <end position="61"/>
    </location>
</feature>
<gene>
    <name evidence="8" type="ORF">IC227_00015</name>
</gene>
<feature type="transmembrane region" description="Helical" evidence="6">
    <location>
        <begin position="131"/>
        <end position="155"/>
    </location>
</feature>
<protein>
    <submittedName>
        <fullName evidence="8">ABC transporter permease</fullName>
    </submittedName>
</protein>
<keyword evidence="9" id="KW-1185">Reference proteome</keyword>
<evidence type="ECO:0000256" key="4">
    <source>
        <dbReference type="ARBA" id="ARBA00022989"/>
    </source>
</evidence>
<feature type="domain" description="ABC3 transporter permease C-terminal" evidence="7">
    <location>
        <begin position="45"/>
        <end position="154"/>
    </location>
</feature>
<dbReference type="AlphaFoldDB" id="A0A931AWX4"/>
<organism evidence="8 9">
    <name type="scientific">Enterococcus lacertideformus</name>
    <dbReference type="NCBI Taxonomy" id="2771493"/>
    <lineage>
        <taxon>Bacteria</taxon>
        <taxon>Bacillati</taxon>
        <taxon>Bacillota</taxon>
        <taxon>Bacilli</taxon>
        <taxon>Lactobacillales</taxon>
        <taxon>Enterococcaceae</taxon>
        <taxon>Enterococcus</taxon>
    </lineage>
</organism>
<evidence type="ECO:0000256" key="3">
    <source>
        <dbReference type="ARBA" id="ARBA00022692"/>
    </source>
</evidence>
<name>A0A931AWX4_9ENTE</name>
<keyword evidence="2 6" id="KW-1003">Cell membrane</keyword>
<evidence type="ECO:0000259" key="7">
    <source>
        <dbReference type="Pfam" id="PF02687"/>
    </source>
</evidence>
<feature type="transmembrane region" description="Helical" evidence="6">
    <location>
        <begin position="559"/>
        <end position="580"/>
    </location>
</feature>
<keyword evidence="4 6" id="KW-1133">Transmembrane helix</keyword>
<dbReference type="InterPro" id="IPR052536">
    <property type="entry name" value="ABC-4_Integral_Memb_Prot"/>
</dbReference>
<feature type="transmembrane region" description="Helical" evidence="6">
    <location>
        <begin position="218"/>
        <end position="243"/>
    </location>
</feature>
<feature type="transmembrane region" description="Helical" evidence="6">
    <location>
        <begin position="275"/>
        <end position="299"/>
    </location>
</feature>
<feature type="transmembrane region" description="Helical" evidence="6">
    <location>
        <begin position="94"/>
        <end position="119"/>
    </location>
</feature>
<proteinExistence type="inferred from homology"/>
<feature type="transmembrane region" description="Helical" evidence="6">
    <location>
        <begin position="185"/>
        <end position="206"/>
    </location>
</feature>
<keyword evidence="5 6" id="KW-0472">Membrane</keyword>
<dbReference type="GO" id="GO:0055085">
    <property type="term" value="P:transmembrane transport"/>
    <property type="evidence" value="ECO:0007669"/>
    <property type="project" value="UniProtKB-UniRule"/>
</dbReference>
<dbReference type="PANTHER" id="PTHR46795:SF3">
    <property type="entry name" value="ABC TRANSPORTER PERMEASE"/>
    <property type="match status" value="1"/>
</dbReference>
<dbReference type="PANTHER" id="PTHR46795">
    <property type="entry name" value="ABC TRANSPORTER PERMEASE-RELATED-RELATED"/>
    <property type="match status" value="1"/>
</dbReference>
<sequence length="625" mass="69957">MIYFITLMISVALFYSFNSISTQFSALGMLDRLNYLSFTSVILKSISVLVCFIIGNLVVYANRFMLRRRKKEIGLYYLLGIENKDLNRMLFKETLIIGTLSLVIGMVVGIVCSQGLTYATGKLIGIGTDSFVFMISYHAIFLSILFFAFLFVLVYNLNKREINKLTLLELISSERKNDSKQKNSGLSNLLSGILGLILAALGYYIVFTKLTNDILLVLGISIAVLIASSCLLILSTSKLLVVLMKSRKNFYYRQLNPFVVGQIGSHMKSNSGSSALTGSLLFLALALPIIGIGLGQYAVKDLDMLTPYDATIYTYENTEKNFSDHPMSELTKNGFHLEKYSKRYAALPVYRQDKNEVIGLEDYNRALMLQGKQPILLKDNEFAVNYDAKEAKQEKNGLKRFIQNPVVTVGEVKLKLTSGGIHRNNLTVSEGLTDYGTLIVPQKLTENLDRSYWVVNLQFLGNKMDTLVAFTSMDVASTIPDGFSVQTKDEVIMASTSNNLIFTYLGIYLGVVLLITAGTVLALQQLAYFSDNQKRYKLLENLGAGQSVIRRSIRTQLNIYFGIPFIFGLIYSTIIIFGVFRHLLATGVVLLSLIAGSCFGVLLLIYIIYYWVAYTESKRILANRE</sequence>
<comment type="similarity">
    <text evidence="6">Belongs to the ABC-4 integral membrane protein family.</text>
</comment>
<evidence type="ECO:0000256" key="1">
    <source>
        <dbReference type="ARBA" id="ARBA00004651"/>
    </source>
</evidence>
<reference evidence="8" key="1">
    <citation type="submission" date="2020-09" db="EMBL/GenBank/DDBJ databases">
        <title>Genomic insights into the novelty and pathogenicity of a unique biofilm-forming Enterococcus sp. bacteria (Enterococcus lacertideformus) identified in reptiles.</title>
        <authorList>
            <person name="Agius J.E."/>
            <person name="Phalen D.N."/>
            <person name="Rose K."/>
            <person name="Eden J.-S."/>
        </authorList>
    </citation>
    <scope>NUCLEOTIDE SEQUENCE</scope>
    <source>
        <strain evidence="8">PHRS 0518</strain>
    </source>
</reference>
<evidence type="ECO:0000256" key="2">
    <source>
        <dbReference type="ARBA" id="ARBA00022475"/>
    </source>
</evidence>
<evidence type="ECO:0000313" key="9">
    <source>
        <dbReference type="Proteomes" id="UP000637757"/>
    </source>
</evidence>
<dbReference type="InterPro" id="IPR003838">
    <property type="entry name" value="ABC3_permease_C"/>
</dbReference>
<accession>A0A931AWX4</accession>
<comment type="caution">
    <text evidence="8">The sequence shown here is derived from an EMBL/GenBank/DDBJ whole genome shotgun (WGS) entry which is preliminary data.</text>
</comment>
<dbReference type="PIRSF" id="PIRSF018968">
    <property type="entry name" value="ABC_permease_BceB"/>
    <property type="match status" value="1"/>
</dbReference>
<keyword evidence="6" id="KW-0813">Transport</keyword>